<protein>
    <recommendedName>
        <fullName evidence="15">AGC protein kinase</fullName>
    </recommendedName>
</protein>
<feature type="compositionally biased region" description="Basic and acidic residues" evidence="9">
    <location>
        <begin position="46"/>
        <end position="56"/>
    </location>
</feature>
<dbReference type="Gene3D" id="1.10.510.10">
    <property type="entry name" value="Transferase(Phosphotransferase) domain 1"/>
    <property type="match status" value="1"/>
</dbReference>
<dbReference type="FunFam" id="3.30.200.20:FF:000537">
    <property type="entry name" value="Non-specific serine/threonine protein kinase"/>
    <property type="match status" value="1"/>
</dbReference>
<dbReference type="PROSITE" id="PS00108">
    <property type="entry name" value="PROTEIN_KINASE_ST"/>
    <property type="match status" value="1"/>
</dbReference>
<keyword evidence="2" id="KW-0723">Serine/threonine-protein kinase</keyword>
<feature type="binding site" evidence="8">
    <location>
        <position position="502"/>
    </location>
    <ligand>
        <name>ATP</name>
        <dbReference type="ChEBI" id="CHEBI:30616"/>
    </ligand>
</feature>
<dbReference type="PROSITE" id="PS50195">
    <property type="entry name" value="PX"/>
    <property type="match status" value="1"/>
</dbReference>
<dbReference type="Pfam" id="PF00787">
    <property type="entry name" value="PX"/>
    <property type="match status" value="1"/>
</dbReference>
<keyword evidence="14" id="KW-1185">Reference proteome</keyword>
<evidence type="ECO:0000256" key="9">
    <source>
        <dbReference type="SAM" id="MobiDB-lite"/>
    </source>
</evidence>
<evidence type="ECO:0000259" key="11">
    <source>
        <dbReference type="PROSITE" id="PS50195"/>
    </source>
</evidence>
<dbReference type="GO" id="GO:0005524">
    <property type="term" value="F:ATP binding"/>
    <property type="evidence" value="ECO:0007669"/>
    <property type="project" value="UniProtKB-UniRule"/>
</dbReference>
<dbReference type="InterPro" id="IPR001683">
    <property type="entry name" value="PX_dom"/>
</dbReference>
<dbReference type="GO" id="GO:0035091">
    <property type="term" value="F:phosphatidylinositol binding"/>
    <property type="evidence" value="ECO:0007669"/>
    <property type="project" value="InterPro"/>
</dbReference>
<feature type="domain" description="PX" evidence="11">
    <location>
        <begin position="312"/>
        <end position="431"/>
    </location>
</feature>
<dbReference type="InterPro" id="IPR011009">
    <property type="entry name" value="Kinase-like_dom_sf"/>
</dbReference>
<evidence type="ECO:0000256" key="1">
    <source>
        <dbReference type="ARBA" id="ARBA00009903"/>
    </source>
</evidence>
<reference evidence="13" key="1">
    <citation type="submission" date="2022-12" db="EMBL/GenBank/DDBJ databases">
        <authorList>
            <person name="Webb A."/>
        </authorList>
    </citation>
    <scope>NUCLEOTIDE SEQUENCE</scope>
    <source>
        <strain evidence="13">Hp1</strain>
    </source>
</reference>
<gene>
    <name evidence="13" type="ORF">HBR001_LOCUS3034</name>
</gene>
<proteinExistence type="inferred from homology"/>
<dbReference type="InterPro" id="IPR000961">
    <property type="entry name" value="AGC-kinase_C"/>
</dbReference>
<evidence type="ECO:0000313" key="13">
    <source>
        <dbReference type="EMBL" id="CAI5723105.1"/>
    </source>
</evidence>
<evidence type="ECO:0000256" key="8">
    <source>
        <dbReference type="PROSITE-ProRule" id="PRU10141"/>
    </source>
</evidence>
<evidence type="ECO:0000256" key="6">
    <source>
        <dbReference type="ARBA" id="ARBA00022777"/>
    </source>
</evidence>
<evidence type="ECO:0000256" key="3">
    <source>
        <dbReference type="ARBA" id="ARBA00022553"/>
    </source>
</evidence>
<evidence type="ECO:0000256" key="5">
    <source>
        <dbReference type="ARBA" id="ARBA00022741"/>
    </source>
</evidence>
<keyword evidence="3" id="KW-0597">Phosphoprotein</keyword>
<sequence>MFASASTGRRRSASRVHDGRVSQSPLLGDPKRGVPTDVPSSGYADHSPRNALESHRTTACSGREPNVDTVPLQSTESDDDSCDDLSQWSMVELQAQLEAEHLSVEGLNPYVEQLHEEEECAVDDALLDDDEDDDDEMLDDSRSDRALAGAFAEWENPSYMVKDLDTGESYRVEEIDQQFTLVTLDAVAAQHEHKDENDQGPAQTAKSRSSYLLSVYTADETADIEIEDHSLAHDDERKTRGGFTRARSSNMLAIYAPCDELLTGPSVTCKYDACTEVHQRVSGYCAEHEMIAREEEDSRAQALYLIPYGARAELVKIGSHGFAYDVSDRLYTVYAIEMRCVQSGATWVIYRRYQQFKELNDQLRPMGVRVPLLPPKKMLGSFEPEFIAKRQSELSNWLHCLLNYDRVDQSAKNPHLVDEVRKFLTSKADQPPLLLDRLPLKRSRFYGASLADDEDDGSGGSATGKQSVTLQDFKMIQVIGRGSFGKVVLVKHRATNTLYAMKILSKENIVKRKQVEHTRTERRVLGCTRHPFIVGLHYAFQTARRLYFVLDYCPGGELFYHLSRMKKLPEHMACFYAAEITLALEHLHGLGVVYRDLKPENILLTKDGHIKLADFGLAKEGIREGANGTNSLCGTPEYLPPEILDRIGHGTAVDWWNLGMVLYEMLTGLPPWYTNDRKKLFERLRSARLHFPPYISRRAEALIRQLLNRNPAERLGSKGAQCVKNHLFFEGVDWTTVALQQVTPPFRPCHSAMTDGDAPRNFEAEFTRLPLPSADNAATSPYSGRGTRSRRDSDTFKGFTYESPGYLESVAKKEEDG</sequence>
<dbReference type="Pfam" id="PF00069">
    <property type="entry name" value="Pkinase"/>
    <property type="match status" value="1"/>
</dbReference>
<dbReference type="CDD" id="cd06093">
    <property type="entry name" value="PX_domain"/>
    <property type="match status" value="1"/>
</dbReference>
<dbReference type="InterPro" id="IPR017441">
    <property type="entry name" value="Protein_kinase_ATP_BS"/>
</dbReference>
<dbReference type="Gene3D" id="3.30.200.20">
    <property type="entry name" value="Phosphorylase Kinase, domain 1"/>
    <property type="match status" value="1"/>
</dbReference>
<dbReference type="InterPro" id="IPR036871">
    <property type="entry name" value="PX_dom_sf"/>
</dbReference>
<keyword evidence="7 8" id="KW-0067">ATP-binding</keyword>
<evidence type="ECO:0008006" key="15">
    <source>
        <dbReference type="Google" id="ProtNLM"/>
    </source>
</evidence>
<dbReference type="EMBL" id="CANTFL010000470">
    <property type="protein sequence ID" value="CAI5723105.1"/>
    <property type="molecule type" value="Genomic_DNA"/>
</dbReference>
<dbReference type="PROSITE" id="PS51285">
    <property type="entry name" value="AGC_KINASE_CTER"/>
    <property type="match status" value="1"/>
</dbReference>
<dbReference type="CDD" id="cd05123">
    <property type="entry name" value="STKc_AGC"/>
    <property type="match status" value="1"/>
</dbReference>
<feature type="region of interest" description="Disordered" evidence="9">
    <location>
        <begin position="769"/>
        <end position="800"/>
    </location>
</feature>
<comment type="similarity">
    <text evidence="1">Belongs to the protein kinase superfamily. AGC Ser/Thr protein kinase family.</text>
</comment>
<evidence type="ECO:0000256" key="4">
    <source>
        <dbReference type="ARBA" id="ARBA00022679"/>
    </source>
</evidence>
<dbReference type="SMART" id="SM00133">
    <property type="entry name" value="S_TK_X"/>
    <property type="match status" value="1"/>
</dbReference>
<keyword evidence="5 8" id="KW-0547">Nucleotide-binding</keyword>
<feature type="domain" description="Protein kinase" evidence="10">
    <location>
        <begin position="473"/>
        <end position="729"/>
    </location>
</feature>
<dbReference type="Proteomes" id="UP001162031">
    <property type="component" value="Unassembled WGS sequence"/>
</dbReference>
<dbReference type="SMART" id="SM00220">
    <property type="entry name" value="S_TKc"/>
    <property type="match status" value="1"/>
</dbReference>
<organism evidence="13 14">
    <name type="scientific">Hyaloperonospora brassicae</name>
    <name type="common">Brassica downy mildew</name>
    <name type="synonym">Peronospora brassicae</name>
    <dbReference type="NCBI Taxonomy" id="162125"/>
    <lineage>
        <taxon>Eukaryota</taxon>
        <taxon>Sar</taxon>
        <taxon>Stramenopiles</taxon>
        <taxon>Oomycota</taxon>
        <taxon>Peronosporomycetes</taxon>
        <taxon>Peronosporales</taxon>
        <taxon>Peronosporaceae</taxon>
        <taxon>Hyaloperonospora</taxon>
    </lineage>
</organism>
<keyword evidence="6" id="KW-0418">Kinase</keyword>
<evidence type="ECO:0000259" key="12">
    <source>
        <dbReference type="PROSITE" id="PS51285"/>
    </source>
</evidence>
<name>A0AAV0TLH0_HYABA</name>
<dbReference type="FunFam" id="1.10.510.10:FF:000008">
    <property type="entry name" value="Non-specific serine/threonine protein kinase"/>
    <property type="match status" value="1"/>
</dbReference>
<dbReference type="AlphaFoldDB" id="A0AAV0TLH0"/>
<dbReference type="GO" id="GO:0004674">
    <property type="term" value="F:protein serine/threonine kinase activity"/>
    <property type="evidence" value="ECO:0007669"/>
    <property type="project" value="UniProtKB-KW"/>
</dbReference>
<dbReference type="Gene3D" id="3.30.1520.10">
    <property type="entry name" value="Phox-like domain"/>
    <property type="match status" value="1"/>
</dbReference>
<dbReference type="SUPFAM" id="SSF64268">
    <property type="entry name" value="PX domain"/>
    <property type="match status" value="1"/>
</dbReference>
<dbReference type="SUPFAM" id="SSF56112">
    <property type="entry name" value="Protein kinase-like (PK-like)"/>
    <property type="match status" value="1"/>
</dbReference>
<dbReference type="InterPro" id="IPR008271">
    <property type="entry name" value="Ser/Thr_kinase_AS"/>
</dbReference>
<dbReference type="PANTHER" id="PTHR24351">
    <property type="entry name" value="RIBOSOMAL PROTEIN S6 KINASE"/>
    <property type="match status" value="1"/>
</dbReference>
<accession>A0AAV0TLH0</accession>
<evidence type="ECO:0000256" key="2">
    <source>
        <dbReference type="ARBA" id="ARBA00022527"/>
    </source>
</evidence>
<evidence type="ECO:0000256" key="7">
    <source>
        <dbReference type="ARBA" id="ARBA00022840"/>
    </source>
</evidence>
<comment type="caution">
    <text evidence="13">The sequence shown here is derived from an EMBL/GenBank/DDBJ whole genome shotgun (WGS) entry which is preliminary data.</text>
</comment>
<dbReference type="PROSITE" id="PS00107">
    <property type="entry name" value="PROTEIN_KINASE_ATP"/>
    <property type="match status" value="1"/>
</dbReference>
<keyword evidence="4" id="KW-0808">Transferase</keyword>
<dbReference type="InterPro" id="IPR000719">
    <property type="entry name" value="Prot_kinase_dom"/>
</dbReference>
<feature type="region of interest" description="Disordered" evidence="9">
    <location>
        <begin position="1"/>
        <end position="83"/>
    </location>
</feature>
<dbReference type="SMART" id="SM00312">
    <property type="entry name" value="PX"/>
    <property type="match status" value="1"/>
</dbReference>
<evidence type="ECO:0000259" key="10">
    <source>
        <dbReference type="PROSITE" id="PS50011"/>
    </source>
</evidence>
<feature type="domain" description="AGC-kinase C-terminal" evidence="12">
    <location>
        <begin position="730"/>
        <end position="811"/>
    </location>
</feature>
<dbReference type="InterPro" id="IPR045270">
    <property type="entry name" value="STKc_AGC"/>
</dbReference>
<evidence type="ECO:0000313" key="14">
    <source>
        <dbReference type="Proteomes" id="UP001162031"/>
    </source>
</evidence>
<dbReference type="PROSITE" id="PS50011">
    <property type="entry name" value="PROTEIN_KINASE_DOM"/>
    <property type="match status" value="1"/>
</dbReference>